<dbReference type="EMBL" id="CM051399">
    <property type="protein sequence ID" value="KAJ4716421.1"/>
    <property type="molecule type" value="Genomic_DNA"/>
</dbReference>
<evidence type="ECO:0000313" key="2">
    <source>
        <dbReference type="Proteomes" id="UP001164539"/>
    </source>
</evidence>
<accession>A0ACC1XY36</accession>
<gene>
    <name evidence="1" type="ORF">OWV82_011444</name>
</gene>
<organism evidence="1 2">
    <name type="scientific">Melia azedarach</name>
    <name type="common">Chinaberry tree</name>
    <dbReference type="NCBI Taxonomy" id="155640"/>
    <lineage>
        <taxon>Eukaryota</taxon>
        <taxon>Viridiplantae</taxon>
        <taxon>Streptophyta</taxon>
        <taxon>Embryophyta</taxon>
        <taxon>Tracheophyta</taxon>
        <taxon>Spermatophyta</taxon>
        <taxon>Magnoliopsida</taxon>
        <taxon>eudicotyledons</taxon>
        <taxon>Gunneridae</taxon>
        <taxon>Pentapetalae</taxon>
        <taxon>rosids</taxon>
        <taxon>malvids</taxon>
        <taxon>Sapindales</taxon>
        <taxon>Meliaceae</taxon>
        <taxon>Melia</taxon>
    </lineage>
</organism>
<dbReference type="Proteomes" id="UP001164539">
    <property type="component" value="Chromosome 6"/>
</dbReference>
<protein>
    <submittedName>
        <fullName evidence="1">F-box protein</fullName>
    </submittedName>
</protein>
<proteinExistence type="predicted"/>
<name>A0ACC1XY36_MELAZ</name>
<evidence type="ECO:0000313" key="1">
    <source>
        <dbReference type="EMBL" id="KAJ4716421.1"/>
    </source>
</evidence>
<reference evidence="1 2" key="1">
    <citation type="journal article" date="2023" name="Science">
        <title>Complex scaffold remodeling in plant triterpene biosynthesis.</title>
        <authorList>
            <person name="De La Pena R."/>
            <person name="Hodgson H."/>
            <person name="Liu J.C."/>
            <person name="Stephenson M.J."/>
            <person name="Martin A.C."/>
            <person name="Owen C."/>
            <person name="Harkess A."/>
            <person name="Leebens-Mack J."/>
            <person name="Jimenez L.E."/>
            <person name="Osbourn A."/>
            <person name="Sattely E.S."/>
        </authorList>
    </citation>
    <scope>NUCLEOTIDE SEQUENCE [LARGE SCALE GENOMIC DNA]</scope>
    <source>
        <strain evidence="2">cv. JPN11</strain>
        <tissue evidence="1">Leaf</tissue>
    </source>
</reference>
<sequence>MANGSDIHPDLLVEIVKLLTELDDFFAFSLVCRSWRLAAVQQSFRFNNYTKIPWLMYAPPAKATCRNHRRVFLDLSTGKTRPIMLPDHIDGKSRCFSSKGWLITIAQDTTMRLFHPFACAEIKLPHVKTIKNWKNYEIDTMYAHFVKRCVLSSCPLSASDYTLMIIYGERRQLAYTKGGEKSWNTVRTLYDGFFDVIYYKHNFYAINSLGEIMILRGDNPSVAEKVAVVLPTMPYKLIERNGDNLYMVESVESLLVVRRKGVCNRGTYRASKFQVFQVDLSNKTWTEVKSLGDRALFLGRNSSISVLCSSGGFNNCIYFTDDCSQNQVILLKEGEDIGIYNMGDGRIKPYFEGHWYNRLNPSMWIELTFYIYN</sequence>
<comment type="caution">
    <text evidence="1">The sequence shown here is derived from an EMBL/GenBank/DDBJ whole genome shotgun (WGS) entry which is preliminary data.</text>
</comment>
<keyword evidence="2" id="KW-1185">Reference proteome</keyword>